<evidence type="ECO:0000313" key="10">
    <source>
        <dbReference type="Proteomes" id="UP000237752"/>
    </source>
</evidence>
<evidence type="ECO:0000259" key="8">
    <source>
        <dbReference type="Pfam" id="PF12823"/>
    </source>
</evidence>
<evidence type="ECO:0000313" key="9">
    <source>
        <dbReference type="EMBL" id="PRZ43156.1"/>
    </source>
</evidence>
<feature type="region of interest" description="Disordered" evidence="6">
    <location>
        <begin position="1"/>
        <end position="23"/>
    </location>
</feature>
<dbReference type="InterPro" id="IPR023845">
    <property type="entry name" value="DUF3817_TM"/>
</dbReference>
<evidence type="ECO:0000256" key="2">
    <source>
        <dbReference type="ARBA" id="ARBA00022475"/>
    </source>
</evidence>
<comment type="subcellular location">
    <subcellularLocation>
        <location evidence="1">Cell membrane</location>
        <topology evidence="1">Multi-pass membrane protein</topology>
    </subcellularLocation>
</comment>
<evidence type="ECO:0000256" key="4">
    <source>
        <dbReference type="ARBA" id="ARBA00022989"/>
    </source>
</evidence>
<evidence type="ECO:0000256" key="6">
    <source>
        <dbReference type="SAM" id="MobiDB-lite"/>
    </source>
</evidence>
<feature type="domain" description="DUF3817" evidence="8">
    <location>
        <begin position="39"/>
        <end position="126"/>
    </location>
</feature>
<organism evidence="9 10">
    <name type="scientific">Antricoccus suffuscus</name>
    <dbReference type="NCBI Taxonomy" id="1629062"/>
    <lineage>
        <taxon>Bacteria</taxon>
        <taxon>Bacillati</taxon>
        <taxon>Actinomycetota</taxon>
        <taxon>Actinomycetes</taxon>
        <taxon>Geodermatophilales</taxon>
        <taxon>Antricoccaceae</taxon>
        <taxon>Antricoccus</taxon>
    </lineage>
</organism>
<evidence type="ECO:0000256" key="1">
    <source>
        <dbReference type="ARBA" id="ARBA00004651"/>
    </source>
</evidence>
<gene>
    <name evidence="9" type="ORF">CLV47_103214</name>
</gene>
<keyword evidence="5 7" id="KW-0472">Membrane</keyword>
<dbReference type="EMBL" id="PVUE01000003">
    <property type="protein sequence ID" value="PRZ43156.1"/>
    <property type="molecule type" value="Genomic_DNA"/>
</dbReference>
<comment type="caution">
    <text evidence="9">The sequence shown here is derived from an EMBL/GenBank/DDBJ whole genome shotgun (WGS) entry which is preliminary data.</text>
</comment>
<evidence type="ECO:0000256" key="7">
    <source>
        <dbReference type="SAM" id="Phobius"/>
    </source>
</evidence>
<keyword evidence="3 7" id="KW-0812">Transmembrane</keyword>
<evidence type="ECO:0000256" key="3">
    <source>
        <dbReference type="ARBA" id="ARBA00022692"/>
    </source>
</evidence>
<keyword evidence="4 7" id="KW-1133">Transmembrane helix</keyword>
<feature type="transmembrane region" description="Helical" evidence="7">
    <location>
        <begin position="42"/>
        <end position="61"/>
    </location>
</feature>
<accession>A0A2T1A3J2</accession>
<keyword evidence="10" id="KW-1185">Reference proteome</keyword>
<feature type="transmembrane region" description="Helical" evidence="7">
    <location>
        <begin position="73"/>
        <end position="94"/>
    </location>
</feature>
<sequence length="136" mass="15322">MTDINETDAPAKPHVKRPAGARRKRKTNFIDRMAVTTALRNYRIMAWIVGVPLAVLILVAVPLKYFGNNPTPVTVIGVAHGYLYLIFIITAVMLSIKRRWDFKRTIIVILCGTIPLLSFYTEHVVHKNVLAGKPGW</sequence>
<feature type="compositionally biased region" description="Basic residues" evidence="6">
    <location>
        <begin position="13"/>
        <end position="23"/>
    </location>
</feature>
<dbReference type="Pfam" id="PF12823">
    <property type="entry name" value="DUF3817"/>
    <property type="match status" value="1"/>
</dbReference>
<dbReference type="PANTHER" id="PTHR40077:SF2">
    <property type="entry name" value="MEMBRANE PROTEIN"/>
    <property type="match status" value="1"/>
</dbReference>
<reference evidence="9 10" key="1">
    <citation type="submission" date="2018-03" db="EMBL/GenBank/DDBJ databases">
        <title>Genomic Encyclopedia of Archaeal and Bacterial Type Strains, Phase II (KMG-II): from individual species to whole genera.</title>
        <authorList>
            <person name="Goeker M."/>
        </authorList>
    </citation>
    <scope>NUCLEOTIDE SEQUENCE [LARGE SCALE GENOMIC DNA]</scope>
    <source>
        <strain evidence="9 10">DSM 100065</strain>
    </source>
</reference>
<name>A0A2T1A3J2_9ACTN</name>
<keyword evidence="2" id="KW-1003">Cell membrane</keyword>
<proteinExistence type="predicted"/>
<protein>
    <submittedName>
        <fullName evidence="9">Integral membrane protein</fullName>
    </submittedName>
</protein>
<dbReference type="PANTHER" id="PTHR40077">
    <property type="entry name" value="MEMBRANE PROTEIN-RELATED"/>
    <property type="match status" value="1"/>
</dbReference>
<dbReference type="NCBIfam" id="TIGR03954">
    <property type="entry name" value="integ_memb_HG"/>
    <property type="match status" value="1"/>
</dbReference>
<evidence type="ECO:0000256" key="5">
    <source>
        <dbReference type="ARBA" id="ARBA00023136"/>
    </source>
</evidence>
<feature type="transmembrane region" description="Helical" evidence="7">
    <location>
        <begin position="106"/>
        <end position="126"/>
    </location>
</feature>
<dbReference type="RefSeq" id="WP_202862419.1">
    <property type="nucleotide sequence ID" value="NZ_PVUE01000003.1"/>
</dbReference>
<dbReference type="Proteomes" id="UP000237752">
    <property type="component" value="Unassembled WGS sequence"/>
</dbReference>
<dbReference type="AlphaFoldDB" id="A0A2T1A3J2"/>
<dbReference type="GO" id="GO:0005886">
    <property type="term" value="C:plasma membrane"/>
    <property type="evidence" value="ECO:0007669"/>
    <property type="project" value="UniProtKB-SubCell"/>
</dbReference>